<keyword evidence="1" id="KW-0862">Zinc</keyword>
<feature type="non-terminal residue" evidence="4">
    <location>
        <position position="105"/>
    </location>
</feature>
<evidence type="ECO:0000313" key="5">
    <source>
        <dbReference type="Proteomes" id="UP000001514"/>
    </source>
</evidence>
<evidence type="ECO:0000259" key="3">
    <source>
        <dbReference type="PROSITE" id="PS51501"/>
    </source>
</evidence>
<feature type="compositionally biased region" description="Polar residues" evidence="2">
    <location>
        <begin position="33"/>
        <end position="43"/>
    </location>
</feature>
<accession>D8S283</accession>
<dbReference type="InParanoid" id="D8S283"/>
<dbReference type="AlphaFoldDB" id="D8S283"/>
<keyword evidence="1" id="KW-0479">Metal-binding</keyword>
<dbReference type="PANTHER" id="PTHR20922">
    <property type="entry name" value="DNL-TYPE ZINC FINGER PROTEIN"/>
    <property type="match status" value="1"/>
</dbReference>
<dbReference type="PROSITE" id="PS51501">
    <property type="entry name" value="ZF_DNL"/>
    <property type="match status" value="1"/>
</dbReference>
<sequence length="105" mass="11630">LLSQEMAMGLVLQAASGKGWTTDSGLEGPAFTSKENSSLSEENQWPLLSKSPRRRMRVAFTCNVCGARTMRAINPHAYTDGTVFVQCKGCNVFHKLVDNLNLFYE</sequence>
<reference evidence="4 5" key="1">
    <citation type="journal article" date="2011" name="Science">
        <title>The Selaginella genome identifies genetic changes associated with the evolution of vascular plants.</title>
        <authorList>
            <person name="Banks J.A."/>
            <person name="Nishiyama T."/>
            <person name="Hasebe M."/>
            <person name="Bowman J.L."/>
            <person name="Gribskov M."/>
            <person name="dePamphilis C."/>
            <person name="Albert V.A."/>
            <person name="Aono N."/>
            <person name="Aoyama T."/>
            <person name="Ambrose B.A."/>
            <person name="Ashton N.W."/>
            <person name="Axtell M.J."/>
            <person name="Barker E."/>
            <person name="Barker M.S."/>
            <person name="Bennetzen J.L."/>
            <person name="Bonawitz N.D."/>
            <person name="Chapple C."/>
            <person name="Cheng C."/>
            <person name="Correa L.G."/>
            <person name="Dacre M."/>
            <person name="DeBarry J."/>
            <person name="Dreyer I."/>
            <person name="Elias M."/>
            <person name="Engstrom E.M."/>
            <person name="Estelle M."/>
            <person name="Feng L."/>
            <person name="Finet C."/>
            <person name="Floyd S.K."/>
            <person name="Frommer W.B."/>
            <person name="Fujita T."/>
            <person name="Gramzow L."/>
            <person name="Gutensohn M."/>
            <person name="Harholt J."/>
            <person name="Hattori M."/>
            <person name="Heyl A."/>
            <person name="Hirai T."/>
            <person name="Hiwatashi Y."/>
            <person name="Ishikawa M."/>
            <person name="Iwata M."/>
            <person name="Karol K.G."/>
            <person name="Koehler B."/>
            <person name="Kolukisaoglu U."/>
            <person name="Kubo M."/>
            <person name="Kurata T."/>
            <person name="Lalonde S."/>
            <person name="Li K."/>
            <person name="Li Y."/>
            <person name="Litt A."/>
            <person name="Lyons E."/>
            <person name="Manning G."/>
            <person name="Maruyama T."/>
            <person name="Michael T.P."/>
            <person name="Mikami K."/>
            <person name="Miyazaki S."/>
            <person name="Morinaga S."/>
            <person name="Murata T."/>
            <person name="Mueller-Roeber B."/>
            <person name="Nelson D.R."/>
            <person name="Obara M."/>
            <person name="Oguri Y."/>
            <person name="Olmstead R.G."/>
            <person name="Onodera N."/>
            <person name="Petersen B.L."/>
            <person name="Pils B."/>
            <person name="Prigge M."/>
            <person name="Rensing S.A."/>
            <person name="Riano-Pachon D.M."/>
            <person name="Roberts A.W."/>
            <person name="Sato Y."/>
            <person name="Scheller H.V."/>
            <person name="Schulz B."/>
            <person name="Schulz C."/>
            <person name="Shakirov E.V."/>
            <person name="Shibagaki N."/>
            <person name="Shinohara N."/>
            <person name="Shippen D.E."/>
            <person name="Soerensen I."/>
            <person name="Sotooka R."/>
            <person name="Sugimoto N."/>
            <person name="Sugita M."/>
            <person name="Sumikawa N."/>
            <person name="Tanurdzic M."/>
            <person name="Theissen G."/>
            <person name="Ulvskov P."/>
            <person name="Wakazuki S."/>
            <person name="Weng J.K."/>
            <person name="Willats W.W."/>
            <person name="Wipf D."/>
            <person name="Wolf P.G."/>
            <person name="Yang L."/>
            <person name="Zimmer A.D."/>
            <person name="Zhu Q."/>
            <person name="Mitros T."/>
            <person name="Hellsten U."/>
            <person name="Loque D."/>
            <person name="Otillar R."/>
            <person name="Salamov A."/>
            <person name="Schmutz J."/>
            <person name="Shapiro H."/>
            <person name="Lindquist E."/>
            <person name="Lucas S."/>
            <person name="Rokhsar D."/>
            <person name="Grigoriev I.V."/>
        </authorList>
    </citation>
    <scope>NUCLEOTIDE SEQUENCE [LARGE SCALE GENOMIC DNA]</scope>
</reference>
<dbReference type="EMBL" id="GL377599">
    <property type="protein sequence ID" value="EFJ21589.1"/>
    <property type="molecule type" value="Genomic_DNA"/>
</dbReference>
<dbReference type="Pfam" id="PF05180">
    <property type="entry name" value="zf-DNL"/>
    <property type="match status" value="1"/>
</dbReference>
<organism evidence="5">
    <name type="scientific">Selaginella moellendorffii</name>
    <name type="common">Spikemoss</name>
    <dbReference type="NCBI Taxonomy" id="88036"/>
    <lineage>
        <taxon>Eukaryota</taxon>
        <taxon>Viridiplantae</taxon>
        <taxon>Streptophyta</taxon>
        <taxon>Embryophyta</taxon>
        <taxon>Tracheophyta</taxon>
        <taxon>Lycopodiopsida</taxon>
        <taxon>Selaginellales</taxon>
        <taxon>Selaginellaceae</taxon>
        <taxon>Selaginella</taxon>
    </lineage>
</organism>
<dbReference type="PANTHER" id="PTHR20922:SF15">
    <property type="entry name" value="A_TM021B04.14 PROTEIN"/>
    <property type="match status" value="1"/>
</dbReference>
<gene>
    <name evidence="4" type="ORF">SELMODRAFT_58719</name>
</gene>
<dbReference type="InterPro" id="IPR007853">
    <property type="entry name" value="Znf_DNL-typ"/>
</dbReference>
<keyword evidence="1" id="KW-0863">Zinc-finger</keyword>
<dbReference type="Proteomes" id="UP000001514">
    <property type="component" value="Unassembled WGS sequence"/>
</dbReference>
<dbReference type="Gramene" id="EFJ21589">
    <property type="protein sequence ID" value="EFJ21589"/>
    <property type="gene ID" value="SELMODRAFT_58719"/>
</dbReference>
<feature type="domain" description="DNL-type" evidence="3">
    <location>
        <begin position="51"/>
        <end position="105"/>
    </location>
</feature>
<evidence type="ECO:0000256" key="1">
    <source>
        <dbReference type="PROSITE-ProRule" id="PRU00834"/>
    </source>
</evidence>
<dbReference type="GO" id="GO:0008270">
    <property type="term" value="F:zinc ion binding"/>
    <property type="evidence" value="ECO:0007669"/>
    <property type="project" value="UniProtKB-KW"/>
</dbReference>
<dbReference type="HOGENOM" id="CLU_079748_1_0_1"/>
<evidence type="ECO:0000313" key="4">
    <source>
        <dbReference type="EMBL" id="EFJ21589.1"/>
    </source>
</evidence>
<evidence type="ECO:0000256" key="2">
    <source>
        <dbReference type="SAM" id="MobiDB-lite"/>
    </source>
</evidence>
<dbReference type="KEGG" id="smo:SELMODRAFT_58719"/>
<dbReference type="eggNOG" id="KOG3277">
    <property type="taxonomic scope" value="Eukaryota"/>
</dbReference>
<proteinExistence type="predicted"/>
<feature type="non-terminal residue" evidence="4">
    <location>
        <position position="1"/>
    </location>
</feature>
<dbReference type="InterPro" id="IPR024158">
    <property type="entry name" value="Mt_import_TIM15"/>
</dbReference>
<dbReference type="OMA" id="FHESSIC"/>
<dbReference type="STRING" id="88036.D8S283"/>
<keyword evidence="5" id="KW-1185">Reference proteome</keyword>
<dbReference type="OrthoDB" id="512667at2759"/>
<protein>
    <recommendedName>
        <fullName evidence="3">DNL-type domain-containing protein</fullName>
    </recommendedName>
</protein>
<name>D8S283_SELML</name>
<feature type="region of interest" description="Disordered" evidence="2">
    <location>
        <begin position="18"/>
        <end position="45"/>
    </location>
</feature>